<sequence>MAGHLGNEESLLAALGRDERADLARLLRTLLAGLGDLPPGEAPGTAGRG</sequence>
<dbReference type="RefSeq" id="WP_219927286.1">
    <property type="nucleotide sequence ID" value="NZ_PVNH01000015.1"/>
</dbReference>
<dbReference type="Proteomes" id="UP000238362">
    <property type="component" value="Unassembled WGS sequence"/>
</dbReference>
<dbReference type="AlphaFoldDB" id="A0A2T0LKN7"/>
<keyword evidence="2" id="KW-1185">Reference proteome</keyword>
<proteinExistence type="predicted"/>
<evidence type="ECO:0008006" key="3">
    <source>
        <dbReference type="Google" id="ProtNLM"/>
    </source>
</evidence>
<name>A0A2T0LKN7_9PSEU</name>
<evidence type="ECO:0000313" key="1">
    <source>
        <dbReference type="EMBL" id="PRX43469.1"/>
    </source>
</evidence>
<reference evidence="1 2" key="1">
    <citation type="submission" date="2018-03" db="EMBL/GenBank/DDBJ databases">
        <title>Genomic Encyclopedia of Type Strains, Phase III (KMG-III): the genomes of soil and plant-associated and newly described type strains.</title>
        <authorList>
            <person name="Whitman W."/>
        </authorList>
    </citation>
    <scope>NUCLEOTIDE SEQUENCE [LARGE SCALE GENOMIC DNA]</scope>
    <source>
        <strain evidence="1 2">CGMCC 4.7125</strain>
    </source>
</reference>
<comment type="caution">
    <text evidence="1">The sequence shown here is derived from an EMBL/GenBank/DDBJ whole genome shotgun (WGS) entry which is preliminary data.</text>
</comment>
<gene>
    <name evidence="1" type="ORF">B0I33_11587</name>
</gene>
<protein>
    <recommendedName>
        <fullName evidence="3">MarR family transcriptional regulator</fullName>
    </recommendedName>
</protein>
<accession>A0A2T0LKN7</accession>
<evidence type="ECO:0000313" key="2">
    <source>
        <dbReference type="Proteomes" id="UP000238362"/>
    </source>
</evidence>
<dbReference type="EMBL" id="PVNH01000015">
    <property type="protein sequence ID" value="PRX43469.1"/>
    <property type="molecule type" value="Genomic_DNA"/>
</dbReference>
<organism evidence="1 2">
    <name type="scientific">Prauserella shujinwangii</name>
    <dbReference type="NCBI Taxonomy" id="1453103"/>
    <lineage>
        <taxon>Bacteria</taxon>
        <taxon>Bacillati</taxon>
        <taxon>Actinomycetota</taxon>
        <taxon>Actinomycetes</taxon>
        <taxon>Pseudonocardiales</taxon>
        <taxon>Pseudonocardiaceae</taxon>
        <taxon>Prauserella</taxon>
    </lineage>
</organism>